<dbReference type="STRING" id="930.GCA_002079865_03567"/>
<reference evidence="1 3" key="1">
    <citation type="journal article" date="2016" name="Int. J. Mol. Sci.">
        <title>Comparative genomics of the extreme acidophile Acidithiobacillus thiooxidans reveals intraspecific divergence and niche adaptation.</title>
        <authorList>
            <person name="Zhang X."/>
            <person name="Feng X."/>
            <person name="Tao J."/>
            <person name="Ma L."/>
            <person name="Xiao Y."/>
            <person name="Liang Y."/>
            <person name="Liu X."/>
            <person name="Yin H."/>
        </authorList>
    </citation>
    <scope>NUCLEOTIDE SEQUENCE [LARGE SCALE GENOMIC DNA]</scope>
    <source>
        <strain evidence="2 3">A02</strain>
        <strain evidence="1">DXS-W</strain>
    </source>
</reference>
<evidence type="ECO:0000313" key="3">
    <source>
        <dbReference type="Proteomes" id="UP000094893"/>
    </source>
</evidence>
<name>A0A1C2IFB8_ACITH</name>
<dbReference type="Proteomes" id="UP000094893">
    <property type="component" value="Unassembled WGS sequence"/>
</dbReference>
<dbReference type="OrthoDB" id="9927608at2"/>
<keyword evidence="4" id="KW-1185">Reference proteome</keyword>
<protein>
    <submittedName>
        <fullName evidence="1">Uncharacterized protein</fullName>
    </submittedName>
</protein>
<dbReference type="EMBL" id="LWRY01000035">
    <property type="protein sequence ID" value="OCX74653.1"/>
    <property type="molecule type" value="Genomic_DNA"/>
</dbReference>
<accession>A0A1C2IFB8</accession>
<dbReference type="RefSeq" id="WP_024894766.1">
    <property type="nucleotide sequence ID" value="NZ_LWRY01000035.1"/>
</dbReference>
<proteinExistence type="predicted"/>
<dbReference type="AlphaFoldDB" id="A0A1C2IFB8"/>
<evidence type="ECO:0000313" key="2">
    <source>
        <dbReference type="EMBL" id="OCX76319.1"/>
    </source>
</evidence>
<evidence type="ECO:0000313" key="1">
    <source>
        <dbReference type="EMBL" id="OCX74653.1"/>
    </source>
</evidence>
<dbReference type="Proteomes" id="UP000095008">
    <property type="component" value="Unassembled WGS sequence"/>
</dbReference>
<comment type="caution">
    <text evidence="1">The sequence shown here is derived from an EMBL/GenBank/DDBJ whole genome shotgun (WGS) entry which is preliminary data.</text>
</comment>
<evidence type="ECO:0000313" key="4">
    <source>
        <dbReference type="Proteomes" id="UP000095008"/>
    </source>
</evidence>
<gene>
    <name evidence="1" type="ORF">A6M23_05655</name>
    <name evidence="2" type="ORF">A6P07_02520</name>
</gene>
<dbReference type="EMBL" id="LWSA01000027">
    <property type="protein sequence ID" value="OCX76319.1"/>
    <property type="molecule type" value="Genomic_DNA"/>
</dbReference>
<sequence>MQIPAENQVITQFLAYADELLQALIDLPEIHQEQRQLYLVCLNSLWQMLNNAFQQDGGHFLNEQQIALLQMVDREIQHIENDIPEDFRNQLHLLLRQMNMDLVS</sequence>
<organism evidence="1 4">
    <name type="scientific">Acidithiobacillus thiooxidans</name>
    <name type="common">Thiobacillus thiooxidans</name>
    <dbReference type="NCBI Taxonomy" id="930"/>
    <lineage>
        <taxon>Bacteria</taxon>
        <taxon>Pseudomonadati</taxon>
        <taxon>Pseudomonadota</taxon>
        <taxon>Acidithiobacillia</taxon>
        <taxon>Acidithiobacillales</taxon>
        <taxon>Acidithiobacillaceae</taxon>
        <taxon>Acidithiobacillus</taxon>
    </lineage>
</organism>